<proteinExistence type="predicted"/>
<organism evidence="2 3">
    <name type="scientific">Roseibium denhamense</name>
    <dbReference type="NCBI Taxonomy" id="76305"/>
    <lineage>
        <taxon>Bacteria</taxon>
        <taxon>Pseudomonadati</taxon>
        <taxon>Pseudomonadota</taxon>
        <taxon>Alphaproteobacteria</taxon>
        <taxon>Hyphomicrobiales</taxon>
        <taxon>Stappiaceae</taxon>
        <taxon>Roseibium</taxon>
    </lineage>
</organism>
<feature type="compositionally biased region" description="Polar residues" evidence="1">
    <location>
        <begin position="344"/>
        <end position="355"/>
    </location>
</feature>
<dbReference type="EMBL" id="FXTT01000001">
    <property type="protein sequence ID" value="SMP00934.1"/>
    <property type="molecule type" value="Genomic_DNA"/>
</dbReference>
<protein>
    <recommendedName>
        <fullName evidence="4">DUF2336 domain-containing protein</fullName>
    </recommendedName>
</protein>
<feature type="region of interest" description="Disordered" evidence="1">
    <location>
        <begin position="344"/>
        <end position="383"/>
    </location>
</feature>
<evidence type="ECO:0000313" key="2">
    <source>
        <dbReference type="EMBL" id="SMP00934.1"/>
    </source>
</evidence>
<dbReference type="Proteomes" id="UP001157914">
    <property type="component" value="Unassembled WGS sequence"/>
</dbReference>
<dbReference type="InterPro" id="IPR019285">
    <property type="entry name" value="DUF2336"/>
</dbReference>
<sequence length="383" mass="42000">MRQTQNPDQLLPYSSATRPELNESKTALNVLLPAVELFVSKSGYTTEETKVFSELACNLIVKTPLEDRRRIASLLTRYAYTPAEVLNALAADEDPLTAYPALRYSPDLSVDLLAARAETADDALGKAIANRTSLTDSVITALCKTGGPGTIRILLERDDITLSPTQKALLTRRSEIVKSLGLEMAGRDALDSDGLIGQFLHLPPSLKAKAIAAAETASLIRTAQTPPLPRRQSLNTAQLRLQGAILKAAMVQNYRRVSDYMAQGLSLPQTVTDMLLHIDQSDGLTVALKALRMDRNRTTTILIRMLGEHLSLNEIRLLLRFHRNLSAGAAEILVGRWSMQPHDANNGSARSVHQYQESKRSRSQQADRRDRPSMGAGSVQKTA</sequence>
<gene>
    <name evidence="2" type="ORF">SAMN06265374_0288</name>
</gene>
<keyword evidence="3" id="KW-1185">Reference proteome</keyword>
<evidence type="ECO:0008006" key="4">
    <source>
        <dbReference type="Google" id="ProtNLM"/>
    </source>
</evidence>
<comment type="caution">
    <text evidence="2">The sequence shown here is derived from an EMBL/GenBank/DDBJ whole genome shotgun (WGS) entry which is preliminary data.</text>
</comment>
<evidence type="ECO:0000256" key="1">
    <source>
        <dbReference type="SAM" id="MobiDB-lite"/>
    </source>
</evidence>
<dbReference type="Pfam" id="PF10098">
    <property type="entry name" value="DUF2336"/>
    <property type="match status" value="1"/>
</dbReference>
<accession>A0ABY1N6I4</accession>
<name>A0ABY1N6I4_9HYPH</name>
<feature type="compositionally biased region" description="Basic and acidic residues" evidence="1">
    <location>
        <begin position="356"/>
        <end position="372"/>
    </location>
</feature>
<evidence type="ECO:0000313" key="3">
    <source>
        <dbReference type="Proteomes" id="UP001157914"/>
    </source>
</evidence>
<reference evidence="2 3" key="1">
    <citation type="submission" date="2017-05" db="EMBL/GenBank/DDBJ databases">
        <authorList>
            <person name="Varghese N."/>
            <person name="Submissions S."/>
        </authorList>
    </citation>
    <scope>NUCLEOTIDE SEQUENCE [LARGE SCALE GENOMIC DNA]</scope>
    <source>
        <strain evidence="2 3">DSM 15949</strain>
    </source>
</reference>
<dbReference type="RefSeq" id="WP_155189481.1">
    <property type="nucleotide sequence ID" value="NZ_BAAAEA010000001.1"/>
</dbReference>